<feature type="region of interest" description="Disordered" evidence="1">
    <location>
        <begin position="512"/>
        <end position="580"/>
    </location>
</feature>
<dbReference type="VEuPathDB" id="CryptoDB:Cvel_28576"/>
<organism evidence="2">
    <name type="scientific">Chromera velia CCMP2878</name>
    <dbReference type="NCBI Taxonomy" id="1169474"/>
    <lineage>
        <taxon>Eukaryota</taxon>
        <taxon>Sar</taxon>
        <taxon>Alveolata</taxon>
        <taxon>Colpodellida</taxon>
        <taxon>Chromeraceae</taxon>
        <taxon>Chromera</taxon>
    </lineage>
</organism>
<proteinExistence type="predicted"/>
<accession>A0A0G4HKZ1</accession>
<evidence type="ECO:0000313" key="2">
    <source>
        <dbReference type="EMBL" id="CEM44739.1"/>
    </source>
</evidence>
<evidence type="ECO:0000256" key="1">
    <source>
        <dbReference type="SAM" id="MobiDB-lite"/>
    </source>
</evidence>
<protein>
    <submittedName>
        <fullName evidence="2">Uncharacterized protein</fullName>
    </submittedName>
</protein>
<reference evidence="2" key="1">
    <citation type="submission" date="2014-11" db="EMBL/GenBank/DDBJ databases">
        <authorList>
            <person name="Otto D Thomas"/>
            <person name="Naeem Raeece"/>
        </authorList>
    </citation>
    <scope>NUCLEOTIDE SEQUENCE</scope>
</reference>
<name>A0A0G4HKZ1_9ALVE</name>
<dbReference type="EMBL" id="CDMZ01003003">
    <property type="protein sequence ID" value="CEM44739.1"/>
    <property type="molecule type" value="Genomic_DNA"/>
</dbReference>
<sequence length="999" mass="110720">MAGAGVSAKITVTCTDGKEMPVFSDVADLYGVFKQKVDFEEKLGRSAPHSVSLRDLGGVDFDSRIVSLAVEDMEQTQRDDVLPLLHLVDVLQPEGNCKEKIFKTLLNKIIDGKWLEDEEFVRALFHACWQPEPLPRELVMLSAEGALHERAALCLGASPEALTVFRNLNDPRETLDSCSETGEAGVPPAQPGAYSSNLPTGNALFVLWCFDVVGACRLDDPVWLRDGPGERLSSLNETSDFFDVLFDECLQSPLLSREVTQRPSLLGPVAPRLLKKPGSMHLFKQAREGSDAVLDFLCCCLLHMSGFPEQMENREIFNDTRAFLSSVLDKVESFGDLFSRLFNSTEVGVPDGVPPGRDVLMDGVRLVQRLDFDVLSHSHRHGNSDCHTDTRIPPLCVAADMNDMDRYEERVREKHLMSAEVPPLRRATGGIDAFRWGRGVSCGPVVAPWSTTSAYWEEGRARLLGNEERLWDGRVHWIYPSIRSSLDTPSEQQQSLGGQVVLSWHGFVWSRERGGKKQKKPRSRPTRPKKITVSVSVAILAQGEEGKGEEQNPPPGDSERAPRRGRMGRYARETESTNHRPEKRRMLLCRFPSCFHSPESLLTHHVQQKSISTVSDVRIAANGITAMLAIDGEMKSAVRTRSNSSSVTNLKTAPSKRLLGLEQISTRPFAFQARTRVFVKKANQSERELTVGGPLTSEILQSVSGRGGGLVGVPGVSLVAPLRFDLEGDASGSDKREGGGASTSISEEGCRGIFLKDVRAEVEITSFPLRRLALAWLCAAARRGETETLADIGKSLEGVSDSLFLKVIHVLCSPRQQHQYREQRPKDKLGPLDIAVALSARWSRSPSLLPDALQKRETWQALLMTAHASSLGRFVNEWAAECSEETRNEFAVHLTVIQRGEHMCGGVYGCEACQPFPVGSWRNLLQKFQKDEKRRLREQRAEARHMIGEVIDESEDSSYYSREQEEETVRARVMKDFMCAAAFGTSDGKGEGGKEGSDL</sequence>
<feature type="compositionally biased region" description="Basic residues" evidence="1">
    <location>
        <begin position="516"/>
        <end position="530"/>
    </location>
</feature>
<gene>
    <name evidence="2" type="ORF">Cvel_28576</name>
</gene>
<feature type="compositionally biased region" description="Basic and acidic residues" evidence="1">
    <location>
        <begin position="570"/>
        <end position="580"/>
    </location>
</feature>
<dbReference type="AlphaFoldDB" id="A0A0G4HKZ1"/>